<name>A0A5P0ZGH9_9LACO</name>
<organism evidence="1 2">
    <name type="scientific">Companilactobacillus mishanensis</name>
    <dbReference type="NCBI Taxonomy" id="2486008"/>
    <lineage>
        <taxon>Bacteria</taxon>
        <taxon>Bacillati</taxon>
        <taxon>Bacillota</taxon>
        <taxon>Bacilli</taxon>
        <taxon>Lactobacillales</taxon>
        <taxon>Lactobacillaceae</taxon>
        <taxon>Companilactobacillus</taxon>
    </lineage>
</organism>
<dbReference type="AlphaFoldDB" id="A0A5P0ZGH9"/>
<dbReference type="EMBL" id="VDFM01000003">
    <property type="protein sequence ID" value="MQS52156.1"/>
    <property type="molecule type" value="Genomic_DNA"/>
</dbReference>
<proteinExistence type="predicted"/>
<gene>
    <name evidence="1" type="ORF">FHL02_03880</name>
</gene>
<sequence>MLATKKNINQFRKPDLKSFDYFTLMGPYSMNGYVVIPDEFPTNYDDEIYDDINKHNHFQGLTYAGGATIYQDELTLVFLDNPFRKLTSEENVQLEQVKPYMVRVVGFDDNHAFLNELPADEACIELSNTLKKKYKELYSK</sequence>
<reference evidence="1 2" key="1">
    <citation type="journal article" date="2019" name="Syst. Appl. Microbiol.">
        <title>Polyphasic characterization of two novel Lactobacillus spp. isolated from blown salami packages: Description of Lactobacillus halodurans sp. nov. and Lactobacillus salsicarnum sp. nov.</title>
        <authorList>
            <person name="Schuster J.A."/>
            <person name="Klingl A."/>
            <person name="Vogel R.F."/>
            <person name="Ehrmann M.A."/>
        </authorList>
    </citation>
    <scope>NUCLEOTIDE SEQUENCE [LARGE SCALE GENOMIC DNA]</scope>
    <source>
        <strain evidence="1 2">TMW 1.2118</strain>
    </source>
</reference>
<protein>
    <submittedName>
        <fullName evidence="1">Uncharacterized protein</fullName>
    </submittedName>
</protein>
<evidence type="ECO:0000313" key="1">
    <source>
        <dbReference type="EMBL" id="MQS52156.1"/>
    </source>
</evidence>
<dbReference type="Proteomes" id="UP000380386">
    <property type="component" value="Unassembled WGS sequence"/>
</dbReference>
<dbReference type="RefSeq" id="WP_153382537.1">
    <property type="nucleotide sequence ID" value="NZ_VDFM01000003.1"/>
</dbReference>
<evidence type="ECO:0000313" key="2">
    <source>
        <dbReference type="Proteomes" id="UP000380386"/>
    </source>
</evidence>
<comment type="caution">
    <text evidence="1">The sequence shown here is derived from an EMBL/GenBank/DDBJ whole genome shotgun (WGS) entry which is preliminary data.</text>
</comment>
<dbReference type="OrthoDB" id="2339817at2"/>
<accession>A0A5P0ZGH9</accession>